<dbReference type="InterPro" id="IPR036086">
    <property type="entry name" value="ParB/Sulfiredoxin_sf"/>
</dbReference>
<dbReference type="KEGG" id="bban:J4G43_009155"/>
<sequence>MPILAADDGMALAGHRRLAAGKQLGLAEVPIVVACGWSDQQKCAYVIANNRLTDASDSDDEMLRLELSDLVEGGFENALTGITG</sequence>
<evidence type="ECO:0000313" key="2">
    <source>
        <dbReference type="EMBL" id="UEM14398.1"/>
    </source>
</evidence>
<accession>A0A939S1E7</accession>
<dbReference type="RefSeq" id="WP_028182033.1">
    <property type="nucleotide sequence ID" value="NZ_CP086136.1"/>
</dbReference>
<dbReference type="AlphaFoldDB" id="A0A939S1E7"/>
<name>A0A939S1E7_9BRAD</name>
<evidence type="ECO:0000313" key="1">
    <source>
        <dbReference type="EMBL" id="MBO1861505.1"/>
    </source>
</evidence>
<dbReference type="SUPFAM" id="SSF110849">
    <property type="entry name" value="ParB/Sulfiredoxin"/>
    <property type="match status" value="1"/>
</dbReference>
<dbReference type="EMBL" id="CP086136">
    <property type="protein sequence ID" value="UEM14398.1"/>
    <property type="molecule type" value="Genomic_DNA"/>
</dbReference>
<organism evidence="1">
    <name type="scientific">Bradyrhizobium barranii subsp. barranii</name>
    <dbReference type="NCBI Taxonomy" id="2823807"/>
    <lineage>
        <taxon>Bacteria</taxon>
        <taxon>Pseudomonadati</taxon>
        <taxon>Pseudomonadota</taxon>
        <taxon>Alphaproteobacteria</taxon>
        <taxon>Hyphomicrobiales</taxon>
        <taxon>Nitrobacteraceae</taxon>
        <taxon>Bradyrhizobium</taxon>
        <taxon>Bradyrhizobium barranii</taxon>
    </lineage>
</organism>
<protein>
    <recommendedName>
        <fullName evidence="4">ParB/Sulfiredoxin domain-containing protein</fullName>
    </recommendedName>
</protein>
<evidence type="ECO:0000313" key="3">
    <source>
        <dbReference type="Proteomes" id="UP000664702"/>
    </source>
</evidence>
<reference evidence="1" key="1">
    <citation type="submission" date="2021-03" db="EMBL/GenBank/DDBJ databases">
        <title>Whole Genome Sequence of Bradyrhizobium sp. Strain 144S4.</title>
        <authorList>
            <person name="Bromfield E.S.P."/>
            <person name="Cloutier S."/>
        </authorList>
    </citation>
    <scope>NUCLEOTIDE SEQUENCE [LARGE SCALE GENOMIC DNA]</scope>
    <source>
        <strain evidence="1">144S4</strain>
    </source>
</reference>
<evidence type="ECO:0008006" key="4">
    <source>
        <dbReference type="Google" id="ProtNLM"/>
    </source>
</evidence>
<dbReference type="Proteomes" id="UP000664702">
    <property type="component" value="Chromosome"/>
</dbReference>
<reference evidence="2 3" key="2">
    <citation type="journal article" date="2022" name="Int. J. Syst. Evol. Microbiol.">
        <title>Strains of Bradyrhizobium barranii sp. nov. associated with legumes native to Canada are symbionts of soybeans and belong to different subspecies (subsp. barranii subsp. nov. and subsp. apii subsp. nov.) and symbiovars (sv. glycinearum and sv. septentrionale).</title>
        <authorList>
            <person name="Bromfield E.S.P."/>
            <person name="Cloutier S."/>
            <person name="Wasai-Hara S."/>
            <person name="Minamisawa K."/>
        </authorList>
    </citation>
    <scope>NUCLEOTIDE SEQUENCE [LARGE SCALE GENOMIC DNA]</scope>
    <source>
        <strain evidence="2 3">144S4</strain>
    </source>
</reference>
<gene>
    <name evidence="2" type="ORF">J4G43_009155</name>
    <name evidence="1" type="ORF">J4G43_11315</name>
</gene>
<dbReference type="Gene3D" id="3.90.1530.10">
    <property type="entry name" value="Conserved hypothetical protein from pyrococcus furiosus pfu- 392566-001, ParB domain"/>
    <property type="match status" value="1"/>
</dbReference>
<proteinExistence type="predicted"/>
<dbReference type="EMBL" id="JAGEMI010000001">
    <property type="protein sequence ID" value="MBO1861505.1"/>
    <property type="molecule type" value="Genomic_DNA"/>
</dbReference>